<sequence>MLVLVAANLLLGLASPLPPFRVGSHRSKVRTEVECIQVEVQGVRE</sequence>
<reference evidence="2" key="2">
    <citation type="journal article" date="2015" name="Fish Shellfish Immunol.">
        <title>Early steps in the European eel (Anguilla anguilla)-Vibrio vulnificus interaction in the gills: Role of the RtxA13 toxin.</title>
        <authorList>
            <person name="Callol A."/>
            <person name="Pajuelo D."/>
            <person name="Ebbesson L."/>
            <person name="Teles M."/>
            <person name="MacKenzie S."/>
            <person name="Amaro C."/>
        </authorList>
    </citation>
    <scope>NUCLEOTIDE SEQUENCE</scope>
</reference>
<feature type="signal peptide" evidence="1">
    <location>
        <begin position="1"/>
        <end position="16"/>
    </location>
</feature>
<proteinExistence type="predicted"/>
<evidence type="ECO:0000313" key="2">
    <source>
        <dbReference type="EMBL" id="JAH59772.1"/>
    </source>
</evidence>
<reference evidence="2" key="1">
    <citation type="submission" date="2014-11" db="EMBL/GenBank/DDBJ databases">
        <authorList>
            <person name="Amaro Gonzalez C."/>
        </authorList>
    </citation>
    <scope>NUCLEOTIDE SEQUENCE</scope>
</reference>
<accession>A0A0E9U224</accession>
<name>A0A0E9U224_ANGAN</name>
<organism evidence="2">
    <name type="scientific">Anguilla anguilla</name>
    <name type="common">European freshwater eel</name>
    <name type="synonym">Muraena anguilla</name>
    <dbReference type="NCBI Taxonomy" id="7936"/>
    <lineage>
        <taxon>Eukaryota</taxon>
        <taxon>Metazoa</taxon>
        <taxon>Chordata</taxon>
        <taxon>Craniata</taxon>
        <taxon>Vertebrata</taxon>
        <taxon>Euteleostomi</taxon>
        <taxon>Actinopterygii</taxon>
        <taxon>Neopterygii</taxon>
        <taxon>Teleostei</taxon>
        <taxon>Anguilliformes</taxon>
        <taxon>Anguillidae</taxon>
        <taxon>Anguilla</taxon>
    </lineage>
</organism>
<dbReference type="AlphaFoldDB" id="A0A0E9U224"/>
<protein>
    <submittedName>
        <fullName evidence="2">Uncharacterized protein</fullName>
    </submittedName>
</protein>
<keyword evidence="1" id="KW-0732">Signal</keyword>
<dbReference type="EMBL" id="GBXM01048805">
    <property type="protein sequence ID" value="JAH59772.1"/>
    <property type="molecule type" value="Transcribed_RNA"/>
</dbReference>
<evidence type="ECO:0000256" key="1">
    <source>
        <dbReference type="SAM" id="SignalP"/>
    </source>
</evidence>
<feature type="chain" id="PRO_5002433152" evidence="1">
    <location>
        <begin position="17"/>
        <end position="45"/>
    </location>
</feature>